<evidence type="ECO:0000313" key="1">
    <source>
        <dbReference type="EMBL" id="MCE3049855.1"/>
    </source>
</evidence>
<comment type="caution">
    <text evidence="1">The sequence shown here is derived from an EMBL/GenBank/DDBJ whole genome shotgun (WGS) entry which is preliminary data.</text>
</comment>
<dbReference type="Proteomes" id="UP000823775">
    <property type="component" value="Unassembled WGS sequence"/>
</dbReference>
<feature type="non-terminal residue" evidence="1">
    <location>
        <position position="1"/>
    </location>
</feature>
<gene>
    <name evidence="1" type="ORF">HAX54_045936</name>
</gene>
<evidence type="ECO:0000313" key="2">
    <source>
        <dbReference type="Proteomes" id="UP000823775"/>
    </source>
</evidence>
<proteinExistence type="predicted"/>
<organism evidence="1 2">
    <name type="scientific">Datura stramonium</name>
    <name type="common">Jimsonweed</name>
    <name type="synonym">Common thornapple</name>
    <dbReference type="NCBI Taxonomy" id="4076"/>
    <lineage>
        <taxon>Eukaryota</taxon>
        <taxon>Viridiplantae</taxon>
        <taxon>Streptophyta</taxon>
        <taxon>Embryophyta</taxon>
        <taxon>Tracheophyta</taxon>
        <taxon>Spermatophyta</taxon>
        <taxon>Magnoliopsida</taxon>
        <taxon>eudicotyledons</taxon>
        <taxon>Gunneridae</taxon>
        <taxon>Pentapetalae</taxon>
        <taxon>asterids</taxon>
        <taxon>lamiids</taxon>
        <taxon>Solanales</taxon>
        <taxon>Solanaceae</taxon>
        <taxon>Solanoideae</taxon>
        <taxon>Datureae</taxon>
        <taxon>Datura</taxon>
    </lineage>
</organism>
<keyword evidence="2" id="KW-1185">Reference proteome</keyword>
<accession>A0ABS8WK87</accession>
<reference evidence="1 2" key="1">
    <citation type="journal article" date="2021" name="BMC Genomics">
        <title>Datura genome reveals duplications of psychoactive alkaloid biosynthetic genes and high mutation rate following tissue culture.</title>
        <authorList>
            <person name="Rajewski A."/>
            <person name="Carter-House D."/>
            <person name="Stajich J."/>
            <person name="Litt A."/>
        </authorList>
    </citation>
    <scope>NUCLEOTIDE SEQUENCE [LARGE SCALE GENOMIC DNA]</scope>
    <source>
        <strain evidence="1">AR-01</strain>
    </source>
</reference>
<dbReference type="EMBL" id="JACEIK010007188">
    <property type="protein sequence ID" value="MCE3049855.1"/>
    <property type="molecule type" value="Genomic_DNA"/>
</dbReference>
<protein>
    <submittedName>
        <fullName evidence="1">Uncharacterized protein</fullName>
    </submittedName>
</protein>
<name>A0ABS8WK87_DATST</name>
<sequence length="189" mass="21233">TERSSYSFITSNTGGGRLSSYAFTMSNITGGPVYHSFTTSNTGGGRRSSFIHSVEYGGGDSSFIYKIDYRKVGVHHSLQGIEYREEADLNGRRPTFMFIVHEYGRRPAFIICIYNVEYQRREPALSFIPQHQIPREAERSSFITTLNAERGRCSYAFTTLNAGEADVPHSFTASNGGGRRSSFIYNVEY</sequence>